<keyword evidence="1" id="KW-0812">Transmembrane</keyword>
<proteinExistence type="predicted"/>
<keyword evidence="1" id="KW-0472">Membrane</keyword>
<evidence type="ECO:0000313" key="3">
    <source>
        <dbReference type="Proteomes" id="UP000198367"/>
    </source>
</evidence>
<dbReference type="AlphaFoldDB" id="A0A220US28"/>
<keyword evidence="3" id="KW-1185">Reference proteome</keyword>
<feature type="transmembrane region" description="Helical" evidence="1">
    <location>
        <begin position="57"/>
        <end position="81"/>
    </location>
</feature>
<dbReference type="EMBL" id="CP022358">
    <property type="protein sequence ID" value="ASK70682.1"/>
    <property type="molecule type" value="Genomic_DNA"/>
</dbReference>
<protein>
    <submittedName>
        <fullName evidence="2">DUF2975 domain-containing protein</fullName>
    </submittedName>
</protein>
<reference evidence="2 3" key="1">
    <citation type="submission" date="2017-07" db="EMBL/GenBank/DDBJ databases">
        <title>Phenotypical and genomic characterization of a clinical isolate of Shewanella bicestrii sp. nov. producing an extended-spectrum beta-lactamase and a new oxacillinase variant.</title>
        <authorList>
            <person name="Jousset A.B."/>
            <person name="Bonnin R.A."/>
            <person name="Girlich D."/>
            <person name="Dabos L."/>
            <person name="Potron A."/>
            <person name="Dortet L."/>
            <person name="Glaser P."/>
            <person name="Naas T."/>
        </authorList>
    </citation>
    <scope>NUCLEOTIDE SEQUENCE [LARGE SCALE GENOMIC DNA]</scope>
    <source>
        <strain evidence="2 3">JAB-1</strain>
    </source>
</reference>
<evidence type="ECO:0000313" key="2">
    <source>
        <dbReference type="EMBL" id="ASK70682.1"/>
    </source>
</evidence>
<organism evidence="2 3">
    <name type="scientific">Shewanella bicestrii</name>
    <dbReference type="NCBI Taxonomy" id="2018305"/>
    <lineage>
        <taxon>Bacteria</taxon>
        <taxon>Pseudomonadati</taxon>
        <taxon>Pseudomonadota</taxon>
        <taxon>Gammaproteobacteria</taxon>
        <taxon>Alteromonadales</taxon>
        <taxon>Shewanellaceae</taxon>
        <taxon>Shewanella</taxon>
    </lineage>
</organism>
<feature type="transmembrane region" description="Helical" evidence="1">
    <location>
        <begin position="102"/>
        <end position="126"/>
    </location>
</feature>
<gene>
    <name evidence="2" type="ORF">CF168_18415</name>
</gene>
<dbReference type="Pfam" id="PF11188">
    <property type="entry name" value="DUF2975"/>
    <property type="match status" value="1"/>
</dbReference>
<feature type="transmembrane region" description="Helical" evidence="1">
    <location>
        <begin position="14"/>
        <end position="37"/>
    </location>
</feature>
<name>A0A220US28_9GAMM</name>
<dbReference type="KEGG" id="sbj:CF168_18415"/>
<dbReference type="Proteomes" id="UP000198367">
    <property type="component" value="Chromosome"/>
</dbReference>
<sequence>MNQNFKKLIKISEFCRWLVLFSAVAIVGYLFYCYWAYDDIRFNSSNTLLLELWHLASANRMLLLAMLTPLFITFLLGVYWLQRLLSCYQRGLFFSDESMKCYLWLVWLKVAALVFEMLQTLGIGIYHQSFFEEGRIELVLDFGNISTILLMLLIVYLLKAARDYEAENQEFV</sequence>
<evidence type="ECO:0000256" key="1">
    <source>
        <dbReference type="SAM" id="Phobius"/>
    </source>
</evidence>
<dbReference type="RefSeq" id="WP_089068585.1">
    <property type="nucleotide sequence ID" value="NZ_CP022358.1"/>
</dbReference>
<accession>A0A220US28</accession>
<feature type="transmembrane region" description="Helical" evidence="1">
    <location>
        <begin position="138"/>
        <end position="158"/>
    </location>
</feature>
<keyword evidence="1" id="KW-1133">Transmembrane helix</keyword>
<dbReference type="InterPro" id="IPR021354">
    <property type="entry name" value="DUF2975"/>
</dbReference>